<proteinExistence type="inferred from homology"/>
<evidence type="ECO:0000313" key="10">
    <source>
        <dbReference type="Proteomes" id="UP000886520"/>
    </source>
</evidence>
<protein>
    <submittedName>
        <fullName evidence="9">Uncharacterized protein</fullName>
    </submittedName>
</protein>
<name>A0A9D4U4A0_ADICA</name>
<keyword evidence="4" id="KW-0812">Transmembrane</keyword>
<keyword evidence="5" id="KW-0999">Mitochondrion inner membrane</keyword>
<dbReference type="OrthoDB" id="1916310at2759"/>
<dbReference type="PANTHER" id="PTHR21304">
    <property type="entry name" value="MICOS COMPLEX SUBUNIT MIC10"/>
    <property type="match status" value="1"/>
</dbReference>
<evidence type="ECO:0000256" key="2">
    <source>
        <dbReference type="ARBA" id="ARBA00004434"/>
    </source>
</evidence>
<dbReference type="Proteomes" id="UP000886520">
    <property type="component" value="Chromosome 23"/>
</dbReference>
<dbReference type="PANTHER" id="PTHR21304:SF0">
    <property type="entry name" value="MICOS COMPLEX SUBUNIT MIC10"/>
    <property type="match status" value="1"/>
</dbReference>
<dbReference type="GO" id="GO:0061617">
    <property type="term" value="C:MICOS complex"/>
    <property type="evidence" value="ECO:0007669"/>
    <property type="project" value="InterPro"/>
</dbReference>
<evidence type="ECO:0000256" key="1">
    <source>
        <dbReference type="ARBA" id="ARBA00002689"/>
    </source>
</evidence>
<dbReference type="EMBL" id="JABFUD020000023">
    <property type="protein sequence ID" value="KAI5061100.1"/>
    <property type="molecule type" value="Genomic_DNA"/>
</dbReference>
<sequence length="130" mass="14311">MGDELPSQLNLDARWDACHDIALRRLFYSTFAGAASALLLFRSPVTRWATVAFATGPGVAPRACQLPQVRHPRSNPHIDIVAVSLEGDLVTAETGFLMLQSTEKKTSFSLSRKLMMRVAHSFQAHEVCSL</sequence>
<accession>A0A9D4U4A0</accession>
<keyword evidence="10" id="KW-1185">Reference proteome</keyword>
<evidence type="ECO:0000256" key="5">
    <source>
        <dbReference type="ARBA" id="ARBA00022792"/>
    </source>
</evidence>
<comment type="caution">
    <text evidence="9">The sequence shown here is derived from an EMBL/GenBank/DDBJ whole genome shotgun (WGS) entry which is preliminary data.</text>
</comment>
<evidence type="ECO:0000256" key="8">
    <source>
        <dbReference type="ARBA" id="ARBA00023136"/>
    </source>
</evidence>
<comment type="subcellular location">
    <subcellularLocation>
        <location evidence="2">Mitochondrion inner membrane</location>
        <topology evidence="2">Single-pass membrane protein</topology>
    </subcellularLocation>
</comment>
<comment type="function">
    <text evidence="1">Component of the MICOS complex, a large protein complex of the mitochondrial inner membrane that plays crucial roles in the maintenance of crista junctions, inner membrane architecture, and formation of contact sites to the outer membrane.</text>
</comment>
<dbReference type="Pfam" id="PF04418">
    <property type="entry name" value="DUF543"/>
    <property type="match status" value="1"/>
</dbReference>
<evidence type="ECO:0000313" key="9">
    <source>
        <dbReference type="EMBL" id="KAI5061100.1"/>
    </source>
</evidence>
<evidence type="ECO:0000256" key="6">
    <source>
        <dbReference type="ARBA" id="ARBA00022989"/>
    </source>
</evidence>
<reference evidence="9" key="1">
    <citation type="submission" date="2021-01" db="EMBL/GenBank/DDBJ databases">
        <title>Adiantum capillus-veneris genome.</title>
        <authorList>
            <person name="Fang Y."/>
            <person name="Liao Q."/>
        </authorList>
    </citation>
    <scope>NUCLEOTIDE SEQUENCE</scope>
    <source>
        <strain evidence="9">H3</strain>
        <tissue evidence="9">Leaf</tissue>
    </source>
</reference>
<evidence type="ECO:0000256" key="7">
    <source>
        <dbReference type="ARBA" id="ARBA00023128"/>
    </source>
</evidence>
<dbReference type="AlphaFoldDB" id="A0A9D4U4A0"/>
<dbReference type="InterPro" id="IPR007512">
    <property type="entry name" value="Mic10"/>
</dbReference>
<keyword evidence="7" id="KW-0496">Mitochondrion</keyword>
<keyword evidence="6" id="KW-1133">Transmembrane helix</keyword>
<comment type="similarity">
    <text evidence="3">Belongs to the MICOS complex subunit Mic10 family.</text>
</comment>
<keyword evidence="8" id="KW-0472">Membrane</keyword>
<gene>
    <name evidence="9" type="ORF">GOP47_0023605</name>
</gene>
<organism evidence="9 10">
    <name type="scientific">Adiantum capillus-veneris</name>
    <name type="common">Maidenhair fern</name>
    <dbReference type="NCBI Taxonomy" id="13818"/>
    <lineage>
        <taxon>Eukaryota</taxon>
        <taxon>Viridiplantae</taxon>
        <taxon>Streptophyta</taxon>
        <taxon>Embryophyta</taxon>
        <taxon>Tracheophyta</taxon>
        <taxon>Polypodiopsida</taxon>
        <taxon>Polypodiidae</taxon>
        <taxon>Polypodiales</taxon>
        <taxon>Pteridineae</taxon>
        <taxon>Pteridaceae</taxon>
        <taxon>Vittarioideae</taxon>
        <taxon>Adiantum</taxon>
    </lineage>
</organism>
<evidence type="ECO:0000256" key="3">
    <source>
        <dbReference type="ARBA" id="ARBA00006792"/>
    </source>
</evidence>
<evidence type="ECO:0000256" key="4">
    <source>
        <dbReference type="ARBA" id="ARBA00022692"/>
    </source>
</evidence>